<evidence type="ECO:0000256" key="1">
    <source>
        <dbReference type="SAM" id="MobiDB-lite"/>
    </source>
</evidence>
<sequence>MPLPEPTAVKANACEVSTTTGPSAPVIEADTTGVPPEPITTVTKSDDFRPRESVASTRSCTVTFAAGAVKLNAAVFVVAAAITDGVGPDACDQE</sequence>
<reference evidence="2" key="1">
    <citation type="submission" date="2020-05" db="EMBL/GenBank/DDBJ databases">
        <authorList>
            <person name="Chiriac C."/>
            <person name="Salcher M."/>
            <person name="Ghai R."/>
            <person name="Kavagutti S V."/>
        </authorList>
    </citation>
    <scope>NUCLEOTIDE SEQUENCE</scope>
</reference>
<dbReference type="EMBL" id="CAFBPN010000108">
    <property type="protein sequence ID" value="CAB5029215.1"/>
    <property type="molecule type" value="Genomic_DNA"/>
</dbReference>
<gene>
    <name evidence="2" type="ORF">UFOPK4098_01383</name>
</gene>
<name>A0A6J7RKA1_9ZZZZ</name>
<protein>
    <submittedName>
        <fullName evidence="2">Unannotated protein</fullName>
    </submittedName>
</protein>
<accession>A0A6J7RKA1</accession>
<evidence type="ECO:0000313" key="2">
    <source>
        <dbReference type="EMBL" id="CAB5029215.1"/>
    </source>
</evidence>
<proteinExistence type="predicted"/>
<dbReference type="AlphaFoldDB" id="A0A6J7RKA1"/>
<organism evidence="2">
    <name type="scientific">freshwater metagenome</name>
    <dbReference type="NCBI Taxonomy" id="449393"/>
    <lineage>
        <taxon>unclassified sequences</taxon>
        <taxon>metagenomes</taxon>
        <taxon>ecological metagenomes</taxon>
    </lineage>
</organism>
<feature type="region of interest" description="Disordered" evidence="1">
    <location>
        <begin position="19"/>
        <end position="50"/>
    </location>
</feature>